<evidence type="ECO:0000313" key="1">
    <source>
        <dbReference type="EMBL" id="GFT30645.1"/>
    </source>
</evidence>
<reference evidence="1" key="1">
    <citation type="submission" date="2020-08" db="EMBL/GenBank/DDBJ databases">
        <title>Multicomponent nature underlies the extraordinary mechanical properties of spider dragline silk.</title>
        <authorList>
            <person name="Kono N."/>
            <person name="Nakamura H."/>
            <person name="Mori M."/>
            <person name="Yoshida Y."/>
            <person name="Ohtoshi R."/>
            <person name="Malay A.D."/>
            <person name="Moran D.A.P."/>
            <person name="Tomita M."/>
            <person name="Numata K."/>
            <person name="Arakawa K."/>
        </authorList>
    </citation>
    <scope>NUCLEOTIDE SEQUENCE</scope>
</reference>
<sequence length="68" mass="7444">MTASAASVTEASLKVQSIVWKSSVMRKETSLSQLKFAFFAEKGMSLTVWNVVPISRNFIFGMLGAILT</sequence>
<name>A0A8X6NRH7_NEPPI</name>
<dbReference type="EMBL" id="BMAW01061330">
    <property type="protein sequence ID" value="GFT30645.1"/>
    <property type="molecule type" value="Genomic_DNA"/>
</dbReference>
<protein>
    <submittedName>
        <fullName evidence="1">Uncharacterized protein</fullName>
    </submittedName>
</protein>
<dbReference type="Proteomes" id="UP000887013">
    <property type="component" value="Unassembled WGS sequence"/>
</dbReference>
<feature type="non-terminal residue" evidence="1">
    <location>
        <position position="68"/>
    </location>
</feature>
<comment type="caution">
    <text evidence="1">The sequence shown here is derived from an EMBL/GenBank/DDBJ whole genome shotgun (WGS) entry which is preliminary data.</text>
</comment>
<organism evidence="1 2">
    <name type="scientific">Nephila pilipes</name>
    <name type="common">Giant wood spider</name>
    <name type="synonym">Nephila maculata</name>
    <dbReference type="NCBI Taxonomy" id="299642"/>
    <lineage>
        <taxon>Eukaryota</taxon>
        <taxon>Metazoa</taxon>
        <taxon>Ecdysozoa</taxon>
        <taxon>Arthropoda</taxon>
        <taxon>Chelicerata</taxon>
        <taxon>Arachnida</taxon>
        <taxon>Araneae</taxon>
        <taxon>Araneomorphae</taxon>
        <taxon>Entelegynae</taxon>
        <taxon>Araneoidea</taxon>
        <taxon>Nephilidae</taxon>
        <taxon>Nephila</taxon>
    </lineage>
</organism>
<proteinExistence type="predicted"/>
<dbReference type="AlphaFoldDB" id="A0A8X6NRH7"/>
<evidence type="ECO:0000313" key="2">
    <source>
        <dbReference type="Proteomes" id="UP000887013"/>
    </source>
</evidence>
<accession>A0A8X6NRH7</accession>
<keyword evidence="2" id="KW-1185">Reference proteome</keyword>
<gene>
    <name evidence="1" type="ORF">NPIL_86271</name>
</gene>
<dbReference type="OrthoDB" id="6437417at2759"/>